<dbReference type="Gene3D" id="3.10.129.10">
    <property type="entry name" value="Hotdog Thioesterase"/>
    <property type="match status" value="1"/>
</dbReference>
<dbReference type="EMBL" id="WLYK01000002">
    <property type="protein sequence ID" value="MTD14194.1"/>
    <property type="molecule type" value="Genomic_DNA"/>
</dbReference>
<dbReference type="InterPro" id="IPR016709">
    <property type="entry name" value="HadA-like"/>
</dbReference>
<organism evidence="2 3">
    <name type="scientific">Nakamurella alba</name>
    <dbReference type="NCBI Taxonomy" id="2665158"/>
    <lineage>
        <taxon>Bacteria</taxon>
        <taxon>Bacillati</taxon>
        <taxon>Actinomycetota</taxon>
        <taxon>Actinomycetes</taxon>
        <taxon>Nakamurellales</taxon>
        <taxon>Nakamurellaceae</taxon>
        <taxon>Nakamurella</taxon>
    </lineage>
</organism>
<reference evidence="2 3" key="1">
    <citation type="submission" date="2019-11" db="EMBL/GenBank/DDBJ databases">
        <authorList>
            <person name="Jiang L.-Q."/>
        </authorList>
    </citation>
    <scope>NUCLEOTIDE SEQUENCE [LARGE SCALE GENOMIC DNA]</scope>
    <source>
        <strain evidence="2 3">YIM 132087</strain>
    </source>
</reference>
<dbReference type="Pfam" id="PF13452">
    <property type="entry name" value="FAS1_DH_region"/>
    <property type="match status" value="1"/>
</dbReference>
<dbReference type="CDD" id="cd03441">
    <property type="entry name" value="R_hydratase_like"/>
    <property type="match status" value="1"/>
</dbReference>
<dbReference type="InterPro" id="IPR029069">
    <property type="entry name" value="HotDog_dom_sf"/>
</dbReference>
<sequence length="151" mass="16239">MAVDPAIVGLTQTPVTVDVERGRIRMFAESIGETDPVYLDVDAARAAGHPDVLAPPTILFGLDLERSDTFDVIARHGVDLGRVLHGEESFTYHHDIHAGDRLTFTSTFTQTYSKAGGALDFLVRHTDVVRADGTLVAELDNVAVIRNGAAA</sequence>
<dbReference type="PIRSF" id="PIRSF018072">
    <property type="entry name" value="UCP018072"/>
    <property type="match status" value="1"/>
</dbReference>
<comment type="caution">
    <text evidence="2">The sequence shown here is derived from an EMBL/GenBank/DDBJ whole genome shotgun (WGS) entry which is preliminary data.</text>
</comment>
<dbReference type="RefSeq" id="WP_154768199.1">
    <property type="nucleotide sequence ID" value="NZ_WLYK01000002.1"/>
</dbReference>
<keyword evidence="3" id="KW-1185">Reference proteome</keyword>
<dbReference type="Proteomes" id="UP000460221">
    <property type="component" value="Unassembled WGS sequence"/>
</dbReference>
<evidence type="ECO:0000313" key="2">
    <source>
        <dbReference type="EMBL" id="MTD14194.1"/>
    </source>
</evidence>
<proteinExistence type="predicted"/>
<evidence type="ECO:0000313" key="3">
    <source>
        <dbReference type="Proteomes" id="UP000460221"/>
    </source>
</evidence>
<dbReference type="SUPFAM" id="SSF54637">
    <property type="entry name" value="Thioesterase/thiol ester dehydrase-isomerase"/>
    <property type="match status" value="1"/>
</dbReference>
<feature type="domain" description="FAS1-like dehydratase" evidence="1">
    <location>
        <begin position="7"/>
        <end position="138"/>
    </location>
</feature>
<protein>
    <submittedName>
        <fullName evidence="2">MaoC family dehydratase</fullName>
    </submittedName>
</protein>
<name>A0A7K1FN38_9ACTN</name>
<accession>A0A7K1FN38</accession>
<dbReference type="AlphaFoldDB" id="A0A7K1FN38"/>
<dbReference type="InterPro" id="IPR039569">
    <property type="entry name" value="FAS1-like_DH_region"/>
</dbReference>
<gene>
    <name evidence="2" type="ORF">GIS00_09575</name>
</gene>
<evidence type="ECO:0000259" key="1">
    <source>
        <dbReference type="Pfam" id="PF13452"/>
    </source>
</evidence>